<reference evidence="7" key="1">
    <citation type="submission" date="2016-10" db="EMBL/GenBank/DDBJ databases">
        <title>Sequence of Gallionella enrichment culture.</title>
        <authorList>
            <person name="Poehlein A."/>
            <person name="Muehling M."/>
            <person name="Daniel R."/>
        </authorList>
    </citation>
    <scope>NUCLEOTIDE SEQUENCE</scope>
</reference>
<evidence type="ECO:0000259" key="6">
    <source>
        <dbReference type="PROSITE" id="PS50949"/>
    </source>
</evidence>
<dbReference type="InterPro" id="IPR000524">
    <property type="entry name" value="Tscrpt_reg_HTH_GntR"/>
</dbReference>
<dbReference type="InterPro" id="IPR015421">
    <property type="entry name" value="PyrdxlP-dep_Trfase_major"/>
</dbReference>
<dbReference type="InterPro" id="IPR036390">
    <property type="entry name" value="WH_DNA-bd_sf"/>
</dbReference>
<dbReference type="GO" id="GO:0030170">
    <property type="term" value="F:pyridoxal phosphate binding"/>
    <property type="evidence" value="ECO:0007669"/>
    <property type="project" value="InterPro"/>
</dbReference>
<evidence type="ECO:0000256" key="4">
    <source>
        <dbReference type="ARBA" id="ARBA00023125"/>
    </source>
</evidence>
<comment type="similarity">
    <text evidence="1">In the C-terminal section; belongs to the class-I pyridoxal-phosphate-dependent aminotransferase family.</text>
</comment>
<dbReference type="CDD" id="cd07377">
    <property type="entry name" value="WHTH_GntR"/>
    <property type="match status" value="1"/>
</dbReference>
<name>A0A1J5RPL9_9ZZZZ</name>
<evidence type="ECO:0000256" key="2">
    <source>
        <dbReference type="ARBA" id="ARBA00022898"/>
    </source>
</evidence>
<keyword evidence="7" id="KW-0808">Transferase</keyword>
<dbReference type="EC" id="2.6.1.39" evidence="7"/>
<comment type="caution">
    <text evidence="7">The sequence shown here is derived from an EMBL/GenBank/DDBJ whole genome shotgun (WGS) entry which is preliminary data.</text>
</comment>
<dbReference type="GO" id="GO:0003700">
    <property type="term" value="F:DNA-binding transcription factor activity"/>
    <property type="evidence" value="ECO:0007669"/>
    <property type="project" value="InterPro"/>
</dbReference>
<dbReference type="Gene3D" id="1.10.10.10">
    <property type="entry name" value="Winged helix-like DNA-binding domain superfamily/Winged helix DNA-binding domain"/>
    <property type="match status" value="1"/>
</dbReference>
<evidence type="ECO:0000256" key="5">
    <source>
        <dbReference type="ARBA" id="ARBA00023163"/>
    </source>
</evidence>
<keyword evidence="7" id="KW-0032">Aminotransferase</keyword>
<dbReference type="Pfam" id="PF00155">
    <property type="entry name" value="Aminotran_1_2"/>
    <property type="match status" value="1"/>
</dbReference>
<keyword evidence="4" id="KW-0238">DNA-binding</keyword>
<keyword evidence="3" id="KW-0805">Transcription regulation</keyword>
<sequence length="467" mass="50026">MQATVQPTRKVDVVIDAVRARIASRQLGQGARLPSIRACASSMGVSKSTVVDAYERLAADGVIRARRGSGFFVAAHAPPLDLTGIAPPRERAVDPLWVSRQALDGAGEAGRPGCGWLPADWLPQAALRRALRERARATDAELADYAPPQGSPALRALLARRLRERGIDAPAAQIVLGQGVTQIVDLLCRMLLEPGDAVLVDDPCYFNFLALLRAHRVRVVGVPRGAAGPDLDAFDAALREHRPRLYLTQSALHNPTGTSLSPPLAHRLLQRAEQAQLTIIEDDVYADLDASAGVRLAAFDGLQRVVYVGGFSKTLSAAARCGFVALRGDWVEPLLDLKVATSFSDDRNAAALVHGVLADGGWRRHLEQLRTRLADASAQVLQRLQRLGIQPAPAPAGGLFAWCELPAGVDSAELARRALARGVLLAPGNVFSIGQRCAGYMRVNVAQCLAPTVCERLARALDDCVRN</sequence>
<dbReference type="GO" id="GO:0047536">
    <property type="term" value="F:2-aminoadipate transaminase activity"/>
    <property type="evidence" value="ECO:0007669"/>
    <property type="project" value="UniProtKB-EC"/>
</dbReference>
<dbReference type="SUPFAM" id="SSF53383">
    <property type="entry name" value="PLP-dependent transferases"/>
    <property type="match status" value="1"/>
</dbReference>
<dbReference type="InterPro" id="IPR004839">
    <property type="entry name" value="Aminotransferase_I/II_large"/>
</dbReference>
<dbReference type="CDD" id="cd00609">
    <property type="entry name" value="AAT_like"/>
    <property type="match status" value="1"/>
</dbReference>
<keyword evidence="2" id="KW-0663">Pyridoxal phosphate</keyword>
<dbReference type="Gene3D" id="3.40.640.10">
    <property type="entry name" value="Type I PLP-dependent aspartate aminotransferase-like (Major domain)"/>
    <property type="match status" value="1"/>
</dbReference>
<dbReference type="SUPFAM" id="SSF46785">
    <property type="entry name" value="Winged helix' DNA-binding domain"/>
    <property type="match status" value="1"/>
</dbReference>
<accession>A0A1J5RPL9</accession>
<evidence type="ECO:0000256" key="1">
    <source>
        <dbReference type="ARBA" id="ARBA00005384"/>
    </source>
</evidence>
<dbReference type="SMART" id="SM00345">
    <property type="entry name" value="HTH_GNTR"/>
    <property type="match status" value="1"/>
</dbReference>
<protein>
    <submittedName>
        <fullName evidence="7">2-aminoadipate transaminase</fullName>
        <ecNumber evidence="7">2.6.1.39</ecNumber>
    </submittedName>
</protein>
<dbReference type="PROSITE" id="PS50949">
    <property type="entry name" value="HTH_GNTR"/>
    <property type="match status" value="1"/>
</dbReference>
<evidence type="ECO:0000256" key="3">
    <source>
        <dbReference type="ARBA" id="ARBA00023015"/>
    </source>
</evidence>
<keyword evidence="5" id="KW-0804">Transcription</keyword>
<proteinExistence type="inferred from homology"/>
<dbReference type="InterPro" id="IPR051446">
    <property type="entry name" value="HTH_trans_reg/aminotransferase"/>
</dbReference>
<dbReference type="Pfam" id="PF00392">
    <property type="entry name" value="GntR"/>
    <property type="match status" value="1"/>
</dbReference>
<dbReference type="InterPro" id="IPR015424">
    <property type="entry name" value="PyrdxlP-dep_Trfase"/>
</dbReference>
<organism evidence="7">
    <name type="scientific">mine drainage metagenome</name>
    <dbReference type="NCBI Taxonomy" id="410659"/>
    <lineage>
        <taxon>unclassified sequences</taxon>
        <taxon>metagenomes</taxon>
        <taxon>ecological metagenomes</taxon>
    </lineage>
</organism>
<dbReference type="PANTHER" id="PTHR46577">
    <property type="entry name" value="HTH-TYPE TRANSCRIPTIONAL REGULATORY PROTEIN GABR"/>
    <property type="match status" value="1"/>
</dbReference>
<dbReference type="EMBL" id="MLJW01000198">
    <property type="protein sequence ID" value="OIQ93887.1"/>
    <property type="molecule type" value="Genomic_DNA"/>
</dbReference>
<feature type="domain" description="HTH gntR-type" evidence="6">
    <location>
        <begin position="8"/>
        <end position="76"/>
    </location>
</feature>
<dbReference type="AlphaFoldDB" id="A0A1J5RPL9"/>
<dbReference type="GO" id="GO:0003677">
    <property type="term" value="F:DNA binding"/>
    <property type="evidence" value="ECO:0007669"/>
    <property type="project" value="UniProtKB-KW"/>
</dbReference>
<evidence type="ECO:0000313" key="7">
    <source>
        <dbReference type="EMBL" id="OIQ93887.1"/>
    </source>
</evidence>
<dbReference type="InterPro" id="IPR036388">
    <property type="entry name" value="WH-like_DNA-bd_sf"/>
</dbReference>
<gene>
    <name evidence="7" type="primary">lysN_8</name>
    <name evidence="7" type="ORF">GALL_241750</name>
</gene>
<dbReference type="PANTHER" id="PTHR46577:SF2">
    <property type="entry name" value="TRANSCRIPTIONAL REGULATORY PROTEIN"/>
    <property type="match status" value="1"/>
</dbReference>